<dbReference type="RefSeq" id="XP_028489584.1">
    <property type="nucleotide sequence ID" value="XM_028628312.1"/>
</dbReference>
<dbReference type="Pfam" id="PF10236">
    <property type="entry name" value="DAP3"/>
    <property type="match status" value="1"/>
</dbReference>
<dbReference type="PANTHER" id="PTHR12810">
    <property type="entry name" value="MITOCHONDRIAL 28S RIBOSOMAL PROTEIN S29"/>
    <property type="match status" value="1"/>
</dbReference>
<comment type="similarity">
    <text evidence="2">Belongs to the mitochondrion-specific ribosomal protein mS29 family.</text>
</comment>
<proteinExistence type="inferred from homology"/>
<dbReference type="PANTHER" id="PTHR12810:SF0">
    <property type="entry name" value="SMALL RIBOSOMAL SUBUNIT PROTEIN MS29"/>
    <property type="match status" value="1"/>
</dbReference>
<dbReference type="STRING" id="264951.A0A443I755"/>
<evidence type="ECO:0000256" key="3">
    <source>
        <dbReference type="ARBA" id="ARBA00022946"/>
    </source>
</evidence>
<sequence length="503" mass="55423">MVSPFCWGCLSRLRPGPRTMLLPQPSTMPRAAAFHTSTPLYAPPLKKKSKSMEGPAKYRQAKSARMKKKKQVDRPRPPAVGERRALRKRIVLSNPNALEVQGMPDLSVENMLDARVRGSVVGLPVPMLDQLRAVQAFKPTQGWSIFRRPGTVVRRETLEMGRLFEKVDSEGPDKGKVFKRIITGMRGTGKSVQLLQAMAMGFLRKWVVITVPEPQDLVIAHTSYGPLPDSNPVQYVQNDATAALLSRTVTANEKVLSGLQISREHPALKSLVKPGMTLTELAKLGVQDSSLAWPAFQALWSELTATAPGNVNPDKFKARPPMVVTVDGLAHWMRDSQYRSAEFEPIHAHDLVFVKHFLSLLQPGGATPSLPNGGLVLYATSASNNPTIYSFGIALKQLAARQAGVDPSSPEFPRPDPYAKIDERVLKLFDSAKPASAKEDALQLQTLNGLSRDEARGFMEYFARSGLLRERVTEEWVGEKWSLAGGGVIGELEKLGRRLRVMA</sequence>
<name>A0A443I755_BYSSP</name>
<evidence type="ECO:0000256" key="7">
    <source>
        <dbReference type="ARBA" id="ARBA00035140"/>
    </source>
</evidence>
<reference evidence="9 10" key="1">
    <citation type="journal article" date="2018" name="Front. Microbiol.">
        <title>Genomic and genetic insights into a cosmopolitan fungus, Paecilomyces variotii (Eurotiales).</title>
        <authorList>
            <person name="Urquhart A.S."/>
            <person name="Mondo S.J."/>
            <person name="Makela M.R."/>
            <person name="Hane J.K."/>
            <person name="Wiebenga A."/>
            <person name="He G."/>
            <person name="Mihaltcheva S."/>
            <person name="Pangilinan J."/>
            <person name="Lipzen A."/>
            <person name="Barry K."/>
            <person name="de Vries R.P."/>
            <person name="Grigoriev I.V."/>
            <person name="Idnurm A."/>
        </authorList>
    </citation>
    <scope>NUCLEOTIDE SEQUENCE [LARGE SCALE GENOMIC DNA]</scope>
    <source>
        <strain evidence="9 10">CBS 101075</strain>
    </source>
</reference>
<keyword evidence="6" id="KW-0687">Ribonucleoprotein</keyword>
<dbReference type="GeneID" id="39597589"/>
<keyword evidence="5" id="KW-0496">Mitochondrion</keyword>
<evidence type="ECO:0000256" key="5">
    <source>
        <dbReference type="ARBA" id="ARBA00023128"/>
    </source>
</evidence>
<dbReference type="InterPro" id="IPR019368">
    <property type="entry name" value="Ribosomal_mS29"/>
</dbReference>
<keyword evidence="3" id="KW-0809">Transit peptide</keyword>
<evidence type="ECO:0000313" key="10">
    <source>
        <dbReference type="Proteomes" id="UP000283841"/>
    </source>
</evidence>
<dbReference type="VEuPathDB" id="FungiDB:C8Q69DRAFT_412063"/>
<feature type="region of interest" description="Disordered" evidence="8">
    <location>
        <begin position="40"/>
        <end position="80"/>
    </location>
</feature>
<protein>
    <recommendedName>
        <fullName evidence="7">Small ribosomal subunit protein mS29</fullName>
    </recommendedName>
</protein>
<keyword evidence="10" id="KW-1185">Reference proteome</keyword>
<evidence type="ECO:0000256" key="4">
    <source>
        <dbReference type="ARBA" id="ARBA00022980"/>
    </source>
</evidence>
<keyword evidence="4 9" id="KW-0689">Ribosomal protein</keyword>
<dbReference type="Proteomes" id="UP000283841">
    <property type="component" value="Unassembled WGS sequence"/>
</dbReference>
<accession>A0A443I755</accession>
<organism evidence="9 10">
    <name type="scientific">Byssochlamys spectabilis</name>
    <name type="common">Paecilomyces variotii</name>
    <dbReference type="NCBI Taxonomy" id="264951"/>
    <lineage>
        <taxon>Eukaryota</taxon>
        <taxon>Fungi</taxon>
        <taxon>Dikarya</taxon>
        <taxon>Ascomycota</taxon>
        <taxon>Pezizomycotina</taxon>
        <taxon>Eurotiomycetes</taxon>
        <taxon>Eurotiomycetidae</taxon>
        <taxon>Eurotiales</taxon>
        <taxon>Thermoascaceae</taxon>
        <taxon>Paecilomyces</taxon>
    </lineage>
</organism>
<dbReference type="GO" id="GO:0003735">
    <property type="term" value="F:structural constituent of ribosome"/>
    <property type="evidence" value="ECO:0007669"/>
    <property type="project" value="TreeGrafter"/>
</dbReference>
<feature type="compositionally biased region" description="Basic residues" evidence="8">
    <location>
        <begin position="59"/>
        <end position="71"/>
    </location>
</feature>
<comment type="subcellular location">
    <subcellularLocation>
        <location evidence="1">Mitochondrion</location>
    </subcellularLocation>
</comment>
<dbReference type="AlphaFoldDB" id="A0A443I755"/>
<gene>
    <name evidence="9" type="ORF">C8Q69DRAFT_412063</name>
</gene>
<evidence type="ECO:0000256" key="8">
    <source>
        <dbReference type="SAM" id="MobiDB-lite"/>
    </source>
</evidence>
<dbReference type="EMBL" id="RCNU01000001">
    <property type="protein sequence ID" value="RWQ99939.1"/>
    <property type="molecule type" value="Genomic_DNA"/>
</dbReference>
<evidence type="ECO:0000256" key="1">
    <source>
        <dbReference type="ARBA" id="ARBA00004173"/>
    </source>
</evidence>
<evidence type="ECO:0000256" key="2">
    <source>
        <dbReference type="ARBA" id="ARBA00009863"/>
    </source>
</evidence>
<dbReference type="GO" id="GO:0005763">
    <property type="term" value="C:mitochondrial small ribosomal subunit"/>
    <property type="evidence" value="ECO:0007669"/>
    <property type="project" value="TreeGrafter"/>
</dbReference>
<evidence type="ECO:0000313" key="9">
    <source>
        <dbReference type="EMBL" id="RWQ99939.1"/>
    </source>
</evidence>
<comment type="caution">
    <text evidence="9">The sequence shown here is derived from an EMBL/GenBank/DDBJ whole genome shotgun (WGS) entry which is preliminary data.</text>
</comment>
<evidence type="ECO:0000256" key="6">
    <source>
        <dbReference type="ARBA" id="ARBA00023274"/>
    </source>
</evidence>